<keyword evidence="1" id="KW-0732">Signal</keyword>
<protein>
    <submittedName>
        <fullName evidence="2">Uncharacterized protein</fullName>
    </submittedName>
</protein>
<proteinExistence type="predicted"/>
<sequence>MKMVQLSKVLLPVFFATFLTACDSEDNYTSNAAPNVELPDSVNSVNLDNNTAYRVTLAPNGNQLPQIGMLSVSTSGNKRLMLNDSNGIPTVSLVERDGVWFNTTDVNLPAKQLTIVSIEPINDAVVDIAMGDYVFNLSNDENARFSINNSSFIEINSGECTLFGEIKDPAYPGLFNFNATSENCLMSSTISNGILVVNPDDMPASFKLVYTQNGKVQSRYVYAL</sequence>
<feature type="signal peptide" evidence="1">
    <location>
        <begin position="1"/>
        <end position="21"/>
    </location>
</feature>
<evidence type="ECO:0000313" key="3">
    <source>
        <dbReference type="Proteomes" id="UP000242642"/>
    </source>
</evidence>
<dbReference type="PROSITE" id="PS51257">
    <property type="entry name" value="PROKAR_LIPOPROTEIN"/>
    <property type="match status" value="1"/>
</dbReference>
<gene>
    <name evidence="2" type="ORF">SAMN02583745_01036</name>
</gene>
<name>A0A1I0ARS2_9GAMM</name>
<organism evidence="2 3">
    <name type="scientific">Thorsellia anophelis DSM 18579</name>
    <dbReference type="NCBI Taxonomy" id="1123402"/>
    <lineage>
        <taxon>Bacteria</taxon>
        <taxon>Pseudomonadati</taxon>
        <taxon>Pseudomonadota</taxon>
        <taxon>Gammaproteobacteria</taxon>
        <taxon>Enterobacterales</taxon>
        <taxon>Thorselliaceae</taxon>
        <taxon>Thorsellia</taxon>
    </lineage>
</organism>
<accession>A0A1I0ARS2</accession>
<dbReference type="Proteomes" id="UP000242642">
    <property type="component" value="Unassembled WGS sequence"/>
</dbReference>
<evidence type="ECO:0000313" key="2">
    <source>
        <dbReference type="EMBL" id="SES97097.1"/>
    </source>
</evidence>
<dbReference type="EMBL" id="FOHV01000006">
    <property type="protein sequence ID" value="SES97097.1"/>
    <property type="molecule type" value="Genomic_DNA"/>
</dbReference>
<dbReference type="RefSeq" id="WP_093318353.1">
    <property type="nucleotide sequence ID" value="NZ_FOHV01000006.1"/>
</dbReference>
<evidence type="ECO:0000256" key="1">
    <source>
        <dbReference type="SAM" id="SignalP"/>
    </source>
</evidence>
<keyword evidence="3" id="KW-1185">Reference proteome</keyword>
<dbReference type="AlphaFoldDB" id="A0A1I0ARS2"/>
<feature type="chain" id="PRO_5017317074" evidence="1">
    <location>
        <begin position="22"/>
        <end position="224"/>
    </location>
</feature>
<reference evidence="3" key="1">
    <citation type="submission" date="2016-10" db="EMBL/GenBank/DDBJ databases">
        <authorList>
            <person name="Varghese N."/>
            <person name="Submissions S."/>
        </authorList>
    </citation>
    <scope>NUCLEOTIDE SEQUENCE [LARGE SCALE GENOMIC DNA]</scope>
    <source>
        <strain evidence="3">DSM 18579</strain>
    </source>
</reference>